<dbReference type="PANTHER" id="PTHR38765">
    <property type="entry name" value="DUF484 DOMAIN-CONTAINING PROTEIN"/>
    <property type="match status" value="1"/>
</dbReference>
<evidence type="ECO:0000313" key="3">
    <source>
        <dbReference type="Proteomes" id="UP000315252"/>
    </source>
</evidence>
<dbReference type="Pfam" id="PF04340">
    <property type="entry name" value="DUF484"/>
    <property type="match status" value="1"/>
</dbReference>
<protein>
    <submittedName>
        <fullName evidence="2">DUF484 family protein</fullName>
    </submittedName>
</protein>
<gene>
    <name evidence="2" type="ORF">FKG95_12635</name>
</gene>
<comment type="caution">
    <text evidence="2">The sequence shown here is derived from an EMBL/GenBank/DDBJ whole genome shotgun (WGS) entry which is preliminary data.</text>
</comment>
<dbReference type="EMBL" id="VHSH01000004">
    <property type="protein sequence ID" value="TQV79568.1"/>
    <property type="molecule type" value="Genomic_DNA"/>
</dbReference>
<reference evidence="2 3" key="1">
    <citation type="submission" date="2019-06" db="EMBL/GenBank/DDBJ databases">
        <title>Whole genome sequence for Rhodospirillaceae sp. R148.</title>
        <authorList>
            <person name="Wang G."/>
        </authorList>
    </citation>
    <scope>NUCLEOTIDE SEQUENCE [LARGE SCALE GENOMIC DNA]</scope>
    <source>
        <strain evidence="2 3">R148</strain>
    </source>
</reference>
<organism evidence="2 3">
    <name type="scientific">Denitrobaculum tricleocarpae</name>
    <dbReference type="NCBI Taxonomy" id="2591009"/>
    <lineage>
        <taxon>Bacteria</taxon>
        <taxon>Pseudomonadati</taxon>
        <taxon>Pseudomonadota</taxon>
        <taxon>Alphaproteobacteria</taxon>
        <taxon>Rhodospirillales</taxon>
        <taxon>Rhodospirillaceae</taxon>
        <taxon>Denitrobaculum</taxon>
    </lineage>
</organism>
<proteinExistence type="predicted"/>
<keyword evidence="3" id="KW-1185">Reference proteome</keyword>
<feature type="compositionally biased region" description="Basic and acidic residues" evidence="1">
    <location>
        <begin position="8"/>
        <end position="24"/>
    </location>
</feature>
<dbReference type="InterPro" id="IPR007435">
    <property type="entry name" value="DUF484"/>
</dbReference>
<dbReference type="AlphaFoldDB" id="A0A545TQS9"/>
<accession>A0A545TQS9</accession>
<dbReference type="Gene3D" id="3.30.450.40">
    <property type="match status" value="1"/>
</dbReference>
<evidence type="ECO:0000313" key="2">
    <source>
        <dbReference type="EMBL" id="TQV79568.1"/>
    </source>
</evidence>
<dbReference type="OrthoDB" id="7200179at2"/>
<dbReference type="InterPro" id="IPR029016">
    <property type="entry name" value="GAF-like_dom_sf"/>
</dbReference>
<dbReference type="Proteomes" id="UP000315252">
    <property type="component" value="Unassembled WGS sequence"/>
</dbReference>
<feature type="region of interest" description="Disordered" evidence="1">
    <location>
        <begin position="1"/>
        <end position="27"/>
    </location>
</feature>
<evidence type="ECO:0000256" key="1">
    <source>
        <dbReference type="SAM" id="MobiDB-lite"/>
    </source>
</evidence>
<dbReference type="RefSeq" id="WP_142896749.1">
    <property type="nucleotide sequence ID" value="NZ_ML660055.1"/>
</dbReference>
<sequence length="252" mass="27391">MTGNPRDAAPKKGTEEKTASEKAAENAPLTAARVAQYLRQHPEFLARNPALLEKIEVPGRDQGDGVVDLQRFMVERLRSELAEMEASRDELVANVRNNMATQSRTHEAIVSLLAARSFEHFVETVTTDLAIVLDLDVVALGVEHTQGEGQNQPPAGVRSLQSGIVNEIFGPTQNILLRNDIDGDPSIFGAGAGLVRSDALIRLNISSEAPPALLALGSRQSDQFDPGQGTELLRFLAQVIEHTFRAWLSLPE</sequence>
<name>A0A545TQS9_9PROT</name>
<dbReference type="PANTHER" id="PTHR38765:SF1">
    <property type="entry name" value="DUF484 DOMAIN-CONTAINING PROTEIN"/>
    <property type="match status" value="1"/>
</dbReference>